<feature type="region of interest" description="Disordered" evidence="6">
    <location>
        <begin position="404"/>
        <end position="431"/>
    </location>
</feature>
<dbReference type="PANTHER" id="PTHR28511">
    <property type="entry name" value="ENDONUCLEASE V"/>
    <property type="match status" value="1"/>
</dbReference>
<dbReference type="GeneID" id="102998269"/>
<dbReference type="GO" id="GO:0004519">
    <property type="term" value="F:endonuclease activity"/>
    <property type="evidence" value="ECO:0007669"/>
    <property type="project" value="UniProtKB-KW"/>
</dbReference>
<dbReference type="PANTHER" id="PTHR28511:SF1">
    <property type="entry name" value="ENDONUCLEASE V"/>
    <property type="match status" value="1"/>
</dbReference>
<keyword evidence="3" id="KW-0540">Nuclease</keyword>
<evidence type="ECO:0000313" key="8">
    <source>
        <dbReference type="RefSeq" id="XP_057392341.1"/>
    </source>
</evidence>
<dbReference type="Gene3D" id="3.30.2170.10">
    <property type="entry name" value="archaeoglobus fulgidus dsm 4304 superfamily"/>
    <property type="match status" value="2"/>
</dbReference>
<evidence type="ECO:0000256" key="1">
    <source>
        <dbReference type="ARBA" id="ARBA00004496"/>
    </source>
</evidence>
<dbReference type="Pfam" id="PF04493">
    <property type="entry name" value="Endonuclease_5"/>
    <property type="match status" value="1"/>
</dbReference>
<keyword evidence="4 8" id="KW-0255">Endonuclease</keyword>
<dbReference type="InterPro" id="IPR007581">
    <property type="entry name" value="Endonuclease-V"/>
</dbReference>
<dbReference type="Proteomes" id="UP001652580">
    <property type="component" value="Chromosome 20"/>
</dbReference>
<feature type="region of interest" description="Disordered" evidence="6">
    <location>
        <begin position="284"/>
        <end position="330"/>
    </location>
</feature>
<keyword evidence="5" id="KW-0378">Hydrolase</keyword>
<comment type="subcellular location">
    <subcellularLocation>
        <location evidence="1">Cytoplasm</location>
    </subcellularLocation>
</comment>
<organism evidence="7 8">
    <name type="scientific">Balaenoptera acutorostrata</name>
    <name type="common">Common minke whale</name>
    <name type="synonym">Balaena rostrata</name>
    <dbReference type="NCBI Taxonomy" id="9767"/>
    <lineage>
        <taxon>Eukaryota</taxon>
        <taxon>Metazoa</taxon>
        <taxon>Chordata</taxon>
        <taxon>Craniata</taxon>
        <taxon>Vertebrata</taxon>
        <taxon>Euteleostomi</taxon>
        <taxon>Mammalia</taxon>
        <taxon>Eutheria</taxon>
        <taxon>Laurasiatheria</taxon>
        <taxon>Artiodactyla</taxon>
        <taxon>Whippomorpha</taxon>
        <taxon>Cetacea</taxon>
        <taxon>Mysticeti</taxon>
        <taxon>Balaenopteridae</taxon>
        <taxon>Balaenoptera</taxon>
    </lineage>
</organism>
<reference evidence="8" key="1">
    <citation type="submission" date="2025-08" db="UniProtKB">
        <authorList>
            <consortium name="RefSeq"/>
        </authorList>
    </citation>
    <scope>IDENTIFICATION</scope>
</reference>
<keyword evidence="7" id="KW-1185">Reference proteome</keyword>
<proteinExistence type="predicted"/>
<evidence type="ECO:0000256" key="2">
    <source>
        <dbReference type="ARBA" id="ARBA00022490"/>
    </source>
</evidence>
<evidence type="ECO:0000256" key="5">
    <source>
        <dbReference type="ARBA" id="ARBA00022801"/>
    </source>
</evidence>
<evidence type="ECO:0000256" key="6">
    <source>
        <dbReference type="SAM" id="MobiDB-lite"/>
    </source>
</evidence>
<feature type="compositionally biased region" description="Low complexity" evidence="6">
    <location>
        <begin position="419"/>
        <end position="431"/>
    </location>
</feature>
<accession>A0ABM3SR74</accession>
<evidence type="ECO:0000256" key="3">
    <source>
        <dbReference type="ARBA" id="ARBA00022722"/>
    </source>
</evidence>
<gene>
    <name evidence="8" type="primary">ENDOV</name>
</gene>
<evidence type="ECO:0000313" key="7">
    <source>
        <dbReference type="Proteomes" id="UP001652580"/>
    </source>
</evidence>
<dbReference type="RefSeq" id="XP_057392341.1">
    <property type="nucleotide sequence ID" value="XM_057536358.1"/>
</dbReference>
<keyword evidence="2" id="KW-0963">Cytoplasm</keyword>
<name>A0ABM3SR74_BALAC</name>
<protein>
    <submittedName>
        <fullName evidence="8">Endonuclease V isoform X1</fullName>
    </submittedName>
</protein>
<sequence>MARKVVGRPAEETLSLWKREQALLKTLVVDRDTEAWQRDPAFSGLQRVGGVDVSFVKGDSVSACASLVVLSYPELEASWPSEKCPSWWTRCSSCGRRSPASCPRSFLWMEMGCSTTEVILLPRLPERAVRARDQEGCSPPAPGPRPSATSLALQLLLALLSLSRPPSFGVACHLGVLTDLPCIGVAKKLLQVDGLENNALHKEKIRLLKAGGDSFPLMGGSGTVLGMALKSHDHSTKPLYVSVGHKMSLEAAVRLTHGCCKFRIPEPVRQADIRSRDYIRRTLGVQGAPALQPERSKKAQRPKACPQGVSEEPAGSSDQVRLHPPGRGRAPTTVRTHIAALGVLIRNFAAQLGLRTSCFLQEGHLDPGSPFPQPCIFGLTFPSRGKTSKRWHCPGSFSDPCHLGPDKGLTRTTGKQHFISPIPSSSSVKWS</sequence>
<evidence type="ECO:0000256" key="4">
    <source>
        <dbReference type="ARBA" id="ARBA00022759"/>
    </source>
</evidence>